<feature type="repeat" description="TPR" evidence="7">
    <location>
        <begin position="1505"/>
        <end position="1538"/>
    </location>
</feature>
<dbReference type="PRINTS" id="PR00786">
    <property type="entry name" value="NEPRILYSIN"/>
</dbReference>
<dbReference type="Pfam" id="PF05649">
    <property type="entry name" value="Peptidase_M13_N"/>
    <property type="match status" value="1"/>
</dbReference>
<evidence type="ECO:0000256" key="7">
    <source>
        <dbReference type="PROSITE-ProRule" id="PRU00339"/>
    </source>
</evidence>
<evidence type="ECO:0000256" key="9">
    <source>
        <dbReference type="SAM" id="Phobius"/>
    </source>
</evidence>
<dbReference type="InterPro" id="IPR011990">
    <property type="entry name" value="TPR-like_helical_dom_sf"/>
</dbReference>
<reference evidence="14" key="1">
    <citation type="submission" date="2021-02" db="EMBL/GenBank/DDBJ databases">
        <authorList>
            <person name="Nowell W R."/>
        </authorList>
    </citation>
    <scope>NUCLEOTIDE SEQUENCE</scope>
</reference>
<dbReference type="InterPro" id="IPR056742">
    <property type="entry name" value="BLTP1_C"/>
</dbReference>
<keyword evidence="9" id="KW-0812">Transmembrane</keyword>
<feature type="domain" description="Bridge-like lipid transfer protein family member 1 C-terminal" evidence="13">
    <location>
        <begin position="843"/>
        <end position="922"/>
    </location>
</feature>
<feature type="region of interest" description="Disordered" evidence="8">
    <location>
        <begin position="1"/>
        <end position="21"/>
    </location>
</feature>
<evidence type="ECO:0000256" key="3">
    <source>
        <dbReference type="ARBA" id="ARBA00022723"/>
    </source>
</evidence>
<dbReference type="SUPFAM" id="SSF48452">
    <property type="entry name" value="TPR-like"/>
    <property type="match status" value="1"/>
</dbReference>
<dbReference type="Pfam" id="PF25040">
    <property type="entry name" value="BLTP1_C"/>
    <property type="match status" value="1"/>
</dbReference>
<dbReference type="GO" id="GO:0005576">
    <property type="term" value="C:extracellular region"/>
    <property type="evidence" value="ECO:0007669"/>
    <property type="project" value="InterPro"/>
</dbReference>
<evidence type="ECO:0000259" key="12">
    <source>
        <dbReference type="Pfam" id="PF05649"/>
    </source>
</evidence>
<dbReference type="SMART" id="SM00028">
    <property type="entry name" value="TPR"/>
    <property type="match status" value="5"/>
</dbReference>
<evidence type="ECO:0000259" key="10">
    <source>
        <dbReference type="Pfam" id="PF01431"/>
    </source>
</evidence>
<dbReference type="PROSITE" id="PS51996">
    <property type="entry name" value="TR_MART"/>
    <property type="match status" value="1"/>
</dbReference>
<feature type="domain" description="Peptidase M13 N-terminal" evidence="12">
    <location>
        <begin position="94"/>
        <end position="483"/>
    </location>
</feature>
<dbReference type="InterPro" id="IPR024079">
    <property type="entry name" value="MetalloPept_cat_dom_sf"/>
</dbReference>
<sequence>MSAESRPDVSYTAVPTNEPSRPRNRCTYLLVGTIIILLICGAIGYFLLRHERRKETIHTQTITTDDDTQDLCTTPECIQAAHALLESIDETVDPCENFYQFSCGKWIKNAKIPAENSKLNSLSQMKTNLQNALVDLLSSSPINERTEPKAIINARRWYNSCINESAIEEEGVDVILSFINKELGGWPILLGDKWDGSTFDPYRVILTLSQYNHFMPYRVETTIDLKNSSLRSIRIKPSIDLTVNLIPTTVDLEKTATYLAIFQKFAAALAKDSSTITIDTLGVLKLELRIQLAYLRSQILSLNIVLRASIGNLALANFLGHDFINYVESLYRSANVYLMDTDIVTVIFPEIIHAITSIFEEESPRTVQNFLIWHFMIDQAWKMPKKFRDLEQQYRRLFDMISEEKARTVRCAEYLGETMGPVISMTYTNKYFNKDSRKEPKAMVNNIRDVFINMVNRSTWMDSHSKTWTIKKVQDIKSKVGYPDYFENAYMIQLEKQYADYNFNSSLMLNALKLIQLNSKNSLRTLRDPVDKDEWMITLPTTLTATYHILLNDITIPAAFLQKPLFSNNLPKYINYGGIGFVIGHEMVHGFDDDARRYDMHGNEFSLWTNMTIEAFHELKQCIVDQYNSYTLAQVNQQVKGERTKDENLADIVGLKLAFYAYRKWAQSHRNVDKKLPGLTKYSAEQIFFLSFGHAWCEKMSNAAAESYLIADIHSPPEFRVIGSTSNFVEFDQSFDCKPSQRNSRKQWFRPKTKRRARGQSELNTELSILPVFALLNNYEIYLKYRSTTRRSLVLLKAQFEYDIRCFSEILTFKKILCNHSLGRRLVLAPIIIKITTNKQLCKEARVLVAIQLREFQIYMRMSNVMGKVEWNTTHVCSTGSLTLTNTGQRSIFFSLGLQKSIFQVEQGIVGGTLRLKHLRTTTKMAICDDGLEMLTHESAYLETFHLVWLDTTENESYNEKMIARQQLRTIFKHLKIFKNPNECQEYMENMTNTDRIVFIVDGQSSQQIIPRVHELRQVSSIYVYESKDDALATFRLSQKIKAVNAEFDCIRTQLVSDHQHRTRRRYQEVDEPISISIFNTSLMSDQSSTGLNGQFMFSHLLIDILLRMPSTDTDKNELVALFEEEFSGNLANLATLNEFKQTYSSKQALLWYTKESFLYRLLNKALRVQNIDLLFLFRFFIHDIHQQLQQLRCSSPIRVYRGQAMSIEELNVLQSSIGQLISMNSFLSTSANRDLALFYLGNSTALDASPRVLFEIDADPRLDSAMPFANITAHSHFPDEEEILMMLGSIFRIESIQHQREKDSQLVHIVRMTLCSDNNHNAKLVYETMKSELGVDGTEKTSLLHFGDALNEMGKFNVADKYFHRLLYQLPNNHADIAHCYHGLGEAATGKGEYEASLEWLYKALEIRIQTLPSDHDDIGQTHNCIGISFEGQGEYNLALESYGRALTIWQLTKDKNYHRVAWCLNNIGVVYQKEKKYTESLEYQQKSLSIKEKNLPTDHPDIAASLHNIGDAYCSLGQHDTALEYYERALNIFRKSLPDHHPHIAYTLGSIGHLYENTNELQKALFYLQKSSDVYRQILPATHRYRIKIEQSIPRIIEKMEPSLTTSH</sequence>
<dbReference type="PROSITE" id="PS50005">
    <property type="entry name" value="TPR"/>
    <property type="match status" value="3"/>
</dbReference>
<protein>
    <submittedName>
        <fullName evidence="14">Uncharacterized protein</fullName>
    </submittedName>
</protein>
<organism evidence="14 15">
    <name type="scientific">Rotaria socialis</name>
    <dbReference type="NCBI Taxonomy" id="392032"/>
    <lineage>
        <taxon>Eukaryota</taxon>
        <taxon>Metazoa</taxon>
        <taxon>Spiralia</taxon>
        <taxon>Gnathifera</taxon>
        <taxon>Rotifera</taxon>
        <taxon>Eurotatoria</taxon>
        <taxon>Bdelloidea</taxon>
        <taxon>Philodinida</taxon>
        <taxon>Philodinidae</taxon>
        <taxon>Rotaria</taxon>
    </lineage>
</organism>
<dbReference type="GO" id="GO:0046872">
    <property type="term" value="F:metal ion binding"/>
    <property type="evidence" value="ECO:0007669"/>
    <property type="project" value="UniProtKB-KW"/>
</dbReference>
<keyword evidence="9" id="KW-0472">Membrane</keyword>
<dbReference type="Gene3D" id="1.25.40.10">
    <property type="entry name" value="Tetratricopeptide repeat domain"/>
    <property type="match status" value="2"/>
</dbReference>
<dbReference type="SUPFAM" id="SSF55486">
    <property type="entry name" value="Metalloproteases ('zincins'), catalytic domain"/>
    <property type="match status" value="1"/>
</dbReference>
<dbReference type="Pfam" id="PF13424">
    <property type="entry name" value="TPR_12"/>
    <property type="match status" value="2"/>
</dbReference>
<keyword evidence="3" id="KW-0479">Metal-binding</keyword>
<dbReference type="InterPro" id="IPR018497">
    <property type="entry name" value="Peptidase_M13_C"/>
</dbReference>
<dbReference type="Pfam" id="PF03496">
    <property type="entry name" value="ADPrib_exo_Tox"/>
    <property type="match status" value="1"/>
</dbReference>
<dbReference type="GO" id="GO:0005886">
    <property type="term" value="C:plasma membrane"/>
    <property type="evidence" value="ECO:0007669"/>
    <property type="project" value="TreeGrafter"/>
</dbReference>
<gene>
    <name evidence="14" type="ORF">KIK155_LOCUS15115</name>
</gene>
<dbReference type="GO" id="GO:0016485">
    <property type="term" value="P:protein processing"/>
    <property type="evidence" value="ECO:0007669"/>
    <property type="project" value="TreeGrafter"/>
</dbReference>
<dbReference type="PROSITE" id="PS50293">
    <property type="entry name" value="TPR_REGION"/>
    <property type="match status" value="1"/>
</dbReference>
<keyword evidence="4" id="KW-0378">Hydrolase</keyword>
<comment type="caution">
    <text evidence="14">The sequence shown here is derived from an EMBL/GenBank/DDBJ whole genome shotgun (WGS) entry which is preliminary data.</text>
</comment>
<keyword evidence="6" id="KW-0482">Metalloprotease</keyword>
<dbReference type="EMBL" id="CAJNYV010002644">
    <property type="protein sequence ID" value="CAF3490514.1"/>
    <property type="molecule type" value="Genomic_DNA"/>
</dbReference>
<dbReference type="Gene3D" id="3.90.176.10">
    <property type="entry name" value="Toxin ADP-ribosyltransferase, Chain A, domain 1"/>
    <property type="match status" value="1"/>
</dbReference>
<dbReference type="Proteomes" id="UP000663865">
    <property type="component" value="Unassembled WGS sequence"/>
</dbReference>
<dbReference type="Pfam" id="PF13374">
    <property type="entry name" value="TPR_10"/>
    <property type="match status" value="1"/>
</dbReference>
<comment type="cofactor">
    <cofactor evidence="1">
        <name>Zn(2+)</name>
        <dbReference type="ChEBI" id="CHEBI:29105"/>
    </cofactor>
</comment>
<dbReference type="InterPro" id="IPR003540">
    <property type="entry name" value="ADP-ribosyltransferase"/>
</dbReference>
<keyword evidence="5" id="KW-0862">Zinc</keyword>
<name>A0A818GIW2_9BILA</name>
<dbReference type="Gene3D" id="1.10.1380.10">
    <property type="entry name" value="Neutral endopeptidase , domain2"/>
    <property type="match status" value="1"/>
</dbReference>
<feature type="domain" description="ADP ribosyltransferase" evidence="11">
    <location>
        <begin position="1139"/>
        <end position="1306"/>
    </location>
</feature>
<dbReference type="PANTHER" id="PTHR11733:SF208">
    <property type="entry name" value="PEPTIDASE M13 C-TERMINAL DOMAIN-CONTAINING PROTEIN"/>
    <property type="match status" value="1"/>
</dbReference>
<dbReference type="InterPro" id="IPR008753">
    <property type="entry name" value="Peptidase_M13_N"/>
</dbReference>
<keyword evidence="7" id="KW-0802">TPR repeat</keyword>
<keyword evidence="9" id="KW-1133">Transmembrane helix</keyword>
<evidence type="ECO:0000256" key="2">
    <source>
        <dbReference type="ARBA" id="ARBA00022670"/>
    </source>
</evidence>
<dbReference type="GO" id="GO:0004222">
    <property type="term" value="F:metalloendopeptidase activity"/>
    <property type="evidence" value="ECO:0007669"/>
    <property type="project" value="InterPro"/>
</dbReference>
<feature type="repeat" description="TPR" evidence="7">
    <location>
        <begin position="1463"/>
        <end position="1496"/>
    </location>
</feature>
<evidence type="ECO:0000256" key="1">
    <source>
        <dbReference type="ARBA" id="ARBA00001947"/>
    </source>
</evidence>
<proteinExistence type="predicted"/>
<feature type="transmembrane region" description="Helical" evidence="9">
    <location>
        <begin position="28"/>
        <end position="48"/>
    </location>
</feature>
<feature type="repeat" description="TPR" evidence="7">
    <location>
        <begin position="1341"/>
        <end position="1374"/>
    </location>
</feature>
<dbReference type="Pfam" id="PF01431">
    <property type="entry name" value="Peptidase_M13"/>
    <property type="match status" value="1"/>
</dbReference>
<dbReference type="SUPFAM" id="SSF56399">
    <property type="entry name" value="ADP-ribosylation"/>
    <property type="match status" value="1"/>
</dbReference>
<evidence type="ECO:0000256" key="6">
    <source>
        <dbReference type="ARBA" id="ARBA00023049"/>
    </source>
</evidence>
<feature type="domain" description="Peptidase M13 C-terminal" evidence="10">
    <location>
        <begin position="545"/>
        <end position="743"/>
    </location>
</feature>
<evidence type="ECO:0000259" key="13">
    <source>
        <dbReference type="Pfam" id="PF25040"/>
    </source>
</evidence>
<evidence type="ECO:0000256" key="5">
    <source>
        <dbReference type="ARBA" id="ARBA00022833"/>
    </source>
</evidence>
<keyword evidence="2" id="KW-0645">Protease</keyword>
<dbReference type="InterPro" id="IPR000718">
    <property type="entry name" value="Peptidase_M13"/>
</dbReference>
<accession>A0A818GIW2</accession>
<evidence type="ECO:0000256" key="4">
    <source>
        <dbReference type="ARBA" id="ARBA00022801"/>
    </source>
</evidence>
<evidence type="ECO:0000256" key="8">
    <source>
        <dbReference type="SAM" id="MobiDB-lite"/>
    </source>
</evidence>
<dbReference type="InterPro" id="IPR019734">
    <property type="entry name" value="TPR_rpt"/>
</dbReference>
<evidence type="ECO:0000313" key="15">
    <source>
        <dbReference type="Proteomes" id="UP000663865"/>
    </source>
</evidence>
<evidence type="ECO:0000313" key="14">
    <source>
        <dbReference type="EMBL" id="CAF3490514.1"/>
    </source>
</evidence>
<dbReference type="PANTHER" id="PTHR11733">
    <property type="entry name" value="ZINC METALLOPROTEASE FAMILY M13 NEPRILYSIN-RELATED"/>
    <property type="match status" value="1"/>
</dbReference>
<evidence type="ECO:0000259" key="11">
    <source>
        <dbReference type="Pfam" id="PF03496"/>
    </source>
</evidence>
<dbReference type="CDD" id="cd08662">
    <property type="entry name" value="M13"/>
    <property type="match status" value="1"/>
</dbReference>
<dbReference type="PROSITE" id="PS51885">
    <property type="entry name" value="NEPRILYSIN"/>
    <property type="match status" value="1"/>
</dbReference>
<dbReference type="Gene3D" id="3.40.390.10">
    <property type="entry name" value="Collagenase (Catalytic Domain)"/>
    <property type="match status" value="1"/>
</dbReference>
<dbReference type="InterPro" id="IPR042089">
    <property type="entry name" value="Peptidase_M13_dom_2"/>
</dbReference>